<evidence type="ECO:0000259" key="6">
    <source>
        <dbReference type="PROSITE" id="PS50110"/>
    </source>
</evidence>
<dbReference type="InterPro" id="IPR003661">
    <property type="entry name" value="HisK_dim/P_dom"/>
</dbReference>
<evidence type="ECO:0000256" key="2">
    <source>
        <dbReference type="ARBA" id="ARBA00012438"/>
    </source>
</evidence>
<dbReference type="CDD" id="cd00082">
    <property type="entry name" value="HisKA"/>
    <property type="match status" value="1"/>
</dbReference>
<dbReference type="Proteomes" id="UP001302949">
    <property type="component" value="Unassembled WGS sequence"/>
</dbReference>
<dbReference type="InterPro" id="IPR001789">
    <property type="entry name" value="Sig_transdc_resp-reg_receiver"/>
</dbReference>
<dbReference type="SUPFAM" id="SSF52172">
    <property type="entry name" value="CheY-like"/>
    <property type="match status" value="1"/>
</dbReference>
<comment type="catalytic activity">
    <reaction evidence="1">
        <text>ATP + protein L-histidine = ADP + protein N-phospho-L-histidine.</text>
        <dbReference type="EC" id="2.7.13.3"/>
    </reaction>
</comment>
<dbReference type="InterPro" id="IPR036097">
    <property type="entry name" value="HisK_dim/P_sf"/>
</dbReference>
<evidence type="ECO:0000313" key="7">
    <source>
        <dbReference type="EMBL" id="MEA5138362.1"/>
    </source>
</evidence>
<dbReference type="PANTHER" id="PTHR43547:SF2">
    <property type="entry name" value="HYBRID SIGNAL TRANSDUCTION HISTIDINE KINASE C"/>
    <property type="match status" value="1"/>
</dbReference>
<protein>
    <recommendedName>
        <fullName evidence="2">histidine kinase</fullName>
        <ecNumber evidence="2">2.7.13.3</ecNumber>
    </recommendedName>
</protein>
<dbReference type="PROSITE" id="PS50109">
    <property type="entry name" value="HIS_KIN"/>
    <property type="match status" value="1"/>
</dbReference>
<feature type="domain" description="Histidine kinase" evidence="5">
    <location>
        <begin position="144"/>
        <end position="360"/>
    </location>
</feature>
<evidence type="ECO:0000259" key="5">
    <source>
        <dbReference type="PROSITE" id="PS50109"/>
    </source>
</evidence>
<accession>A0ABU5Q6T9</accession>
<proteinExistence type="predicted"/>
<keyword evidence="3 4" id="KW-0597">Phosphoprotein</keyword>
<dbReference type="SUPFAM" id="SSF47384">
    <property type="entry name" value="Homodimeric domain of signal transducing histidine kinase"/>
    <property type="match status" value="1"/>
</dbReference>
<feature type="modified residue" description="4-aspartylphosphate" evidence="4">
    <location>
        <position position="52"/>
    </location>
</feature>
<dbReference type="EMBL" id="JAYFUM010000005">
    <property type="protein sequence ID" value="MEA5138362.1"/>
    <property type="molecule type" value="Genomic_DNA"/>
</dbReference>
<dbReference type="PROSITE" id="PS50110">
    <property type="entry name" value="RESPONSE_REGULATORY"/>
    <property type="match status" value="1"/>
</dbReference>
<name>A0ABU5Q6T9_9BACT</name>
<dbReference type="RefSeq" id="WP_323295530.1">
    <property type="nucleotide sequence ID" value="NZ_JAYFUM010000005.1"/>
</dbReference>
<evidence type="ECO:0000256" key="3">
    <source>
        <dbReference type="ARBA" id="ARBA00022553"/>
    </source>
</evidence>
<keyword evidence="8" id="KW-1185">Reference proteome</keyword>
<dbReference type="Pfam" id="PF02518">
    <property type="entry name" value="HATPase_c"/>
    <property type="match status" value="1"/>
</dbReference>
<dbReference type="CDD" id="cd00075">
    <property type="entry name" value="HATPase"/>
    <property type="match status" value="1"/>
</dbReference>
<dbReference type="SUPFAM" id="SSF55874">
    <property type="entry name" value="ATPase domain of HSP90 chaperone/DNA topoisomerase II/histidine kinase"/>
    <property type="match status" value="1"/>
</dbReference>
<reference evidence="7 8" key="1">
    <citation type="submission" date="2023-12" db="EMBL/GenBank/DDBJ databases">
        <title>Novel species of the genus Arcicella isolated from rivers.</title>
        <authorList>
            <person name="Lu H."/>
        </authorList>
    </citation>
    <scope>NUCLEOTIDE SEQUENCE [LARGE SCALE GENOMIC DNA]</scope>
    <source>
        <strain evidence="7 8">KCTC 23307</strain>
    </source>
</reference>
<dbReference type="PANTHER" id="PTHR43547">
    <property type="entry name" value="TWO-COMPONENT HISTIDINE KINASE"/>
    <property type="match status" value="1"/>
</dbReference>
<comment type="caution">
    <text evidence="7">The sequence shown here is derived from an EMBL/GenBank/DDBJ whole genome shotgun (WGS) entry which is preliminary data.</text>
</comment>
<organism evidence="7 8">
    <name type="scientific">Arcicella rigui</name>
    <dbReference type="NCBI Taxonomy" id="797020"/>
    <lineage>
        <taxon>Bacteria</taxon>
        <taxon>Pseudomonadati</taxon>
        <taxon>Bacteroidota</taxon>
        <taxon>Cytophagia</taxon>
        <taxon>Cytophagales</taxon>
        <taxon>Flectobacillaceae</taxon>
        <taxon>Arcicella</taxon>
    </lineage>
</organism>
<dbReference type="InterPro" id="IPR036890">
    <property type="entry name" value="HATPase_C_sf"/>
</dbReference>
<sequence length="362" mass="41163">MPKIVLIEDDLLLAENTSLILSLNGYECFVANSSQEGVSLIEQIVPDVVVCDIMLDSMDGFEVLKIIRQEKGFINLPFIFLSGLADFTDKRRGMNLGADDFLTKPYTSKDLIETIQARIEISSAKKVNAEIETRKNAIDIFYKISNHEYLTPLNGIINFGNLLEEMIVQNDLADAISIIKGIQLSGQRMLRVTRKLLWYNQLSNGINPWENSSKSKVNVLEMQKSIFEFLKNSTSTHFNVSVKSDVSYLYGCDSEVLEQMITELFQNVIQYADPKYEVESIAYTENNMFVLTIRNHYKDSYRMKTSHVKPFYQAHYSKDMNGSGLGLYIVKEWASRQGGSFSVNGMSNIFEVMLKIPVPKVN</sequence>
<dbReference type="Pfam" id="PF00072">
    <property type="entry name" value="Response_reg"/>
    <property type="match status" value="1"/>
</dbReference>
<evidence type="ECO:0000256" key="1">
    <source>
        <dbReference type="ARBA" id="ARBA00000085"/>
    </source>
</evidence>
<dbReference type="InterPro" id="IPR011006">
    <property type="entry name" value="CheY-like_superfamily"/>
</dbReference>
<dbReference type="InterPro" id="IPR005467">
    <property type="entry name" value="His_kinase_dom"/>
</dbReference>
<dbReference type="InterPro" id="IPR003594">
    <property type="entry name" value="HATPase_dom"/>
</dbReference>
<evidence type="ECO:0000256" key="4">
    <source>
        <dbReference type="PROSITE-ProRule" id="PRU00169"/>
    </source>
</evidence>
<dbReference type="Gene3D" id="3.30.565.10">
    <property type="entry name" value="Histidine kinase-like ATPase, C-terminal domain"/>
    <property type="match status" value="1"/>
</dbReference>
<dbReference type="CDD" id="cd17574">
    <property type="entry name" value="REC_OmpR"/>
    <property type="match status" value="1"/>
</dbReference>
<gene>
    <name evidence="7" type="ORF">VB248_04430</name>
</gene>
<dbReference type="Gene3D" id="1.10.287.130">
    <property type="match status" value="1"/>
</dbReference>
<dbReference type="EC" id="2.7.13.3" evidence="2"/>
<dbReference type="Gene3D" id="3.40.50.2300">
    <property type="match status" value="1"/>
</dbReference>
<evidence type="ECO:0000313" key="8">
    <source>
        <dbReference type="Proteomes" id="UP001302949"/>
    </source>
</evidence>
<feature type="domain" description="Response regulatory" evidence="6">
    <location>
        <begin position="3"/>
        <end position="119"/>
    </location>
</feature>
<dbReference type="SMART" id="SM00448">
    <property type="entry name" value="REC"/>
    <property type="match status" value="1"/>
</dbReference>